<reference evidence="2 3" key="1">
    <citation type="submission" date="2016-10" db="EMBL/GenBank/DDBJ databases">
        <authorList>
            <person name="Varghese N."/>
        </authorList>
    </citation>
    <scope>NUCLEOTIDE SEQUENCE [LARGE SCALE GENOMIC DNA]</scope>
</reference>
<feature type="compositionally biased region" description="Basic and acidic residues" evidence="1">
    <location>
        <begin position="127"/>
        <end position="137"/>
    </location>
</feature>
<gene>
    <name evidence="2" type="ORF">ZT1A5_G10437</name>
</gene>
<dbReference type="AlphaFoldDB" id="A0A1Y6M202"/>
<feature type="region of interest" description="Disordered" evidence="1">
    <location>
        <begin position="63"/>
        <end position="159"/>
    </location>
</feature>
<feature type="compositionally biased region" description="Low complexity" evidence="1">
    <location>
        <begin position="63"/>
        <end position="77"/>
    </location>
</feature>
<organism evidence="2 3">
    <name type="scientific">Zymoseptoria tritici ST99CH_1A5</name>
    <dbReference type="NCBI Taxonomy" id="1276529"/>
    <lineage>
        <taxon>Eukaryota</taxon>
        <taxon>Fungi</taxon>
        <taxon>Dikarya</taxon>
        <taxon>Ascomycota</taxon>
        <taxon>Pezizomycotina</taxon>
        <taxon>Dothideomycetes</taxon>
        <taxon>Dothideomycetidae</taxon>
        <taxon>Mycosphaerellales</taxon>
        <taxon>Mycosphaerellaceae</taxon>
        <taxon>Zymoseptoria</taxon>
    </lineage>
</organism>
<evidence type="ECO:0000313" key="3">
    <source>
        <dbReference type="Proteomes" id="UP000215453"/>
    </source>
</evidence>
<evidence type="ECO:0000313" key="2">
    <source>
        <dbReference type="EMBL" id="SMY28991.1"/>
    </source>
</evidence>
<sequence>MAPITEKDIRVLASAWGLCATEQPKVDYAKLADLLGYKTAASATTAFHNARKKFFADGATMAAGDAATPATPKTPKSTGKKRAAAEDGDAPAETGSAKKRGRKTKAEVAQEAAAAAAVDEDDDVDELLAKVEAKTELATDSATGSEGGHVKAEPSKDDD</sequence>
<name>A0A1Y6M202_ZYMTR</name>
<dbReference type="EMBL" id="LT882686">
    <property type="protein sequence ID" value="SMY28991.1"/>
    <property type="molecule type" value="Genomic_DNA"/>
</dbReference>
<accession>A0A1Y6M202</accession>
<feature type="compositionally biased region" description="Low complexity" evidence="1">
    <location>
        <begin position="107"/>
        <end position="117"/>
    </location>
</feature>
<feature type="compositionally biased region" description="Basic and acidic residues" evidence="1">
    <location>
        <begin position="148"/>
        <end position="159"/>
    </location>
</feature>
<protein>
    <submittedName>
        <fullName evidence="2">Uncharacterized protein</fullName>
    </submittedName>
</protein>
<evidence type="ECO:0000256" key="1">
    <source>
        <dbReference type="SAM" id="MobiDB-lite"/>
    </source>
</evidence>
<proteinExistence type="predicted"/>
<dbReference type="Proteomes" id="UP000215453">
    <property type="component" value="Chromosome 11"/>
</dbReference>